<dbReference type="Proteomes" id="UP000295281">
    <property type="component" value="Unassembled WGS sequence"/>
</dbReference>
<proteinExistence type="predicted"/>
<sequence length="206" mass="21541">MFAIDGDLKAILEIPGARSISLLDSGRVVAEFGHDTAFPREENRGAAGVVHAIADNPAFVSMEIAGALEDLVLTTRYEYLLVAVVRVPGRSRCRLQLRLDRGGGNLALGRQALRRLAARLGADADAGPPAWTGGPLPRRRYAVGGADGGAVSLRRAPNPGRPARGTGGGWSPPDRATLERVLGALRSLCAPPAGLPGRVMVRAEAT</sequence>
<evidence type="ECO:0000256" key="1">
    <source>
        <dbReference type="SAM" id="MobiDB-lite"/>
    </source>
</evidence>
<reference evidence="2 3" key="1">
    <citation type="submission" date="2019-03" db="EMBL/GenBank/DDBJ databases">
        <title>Genomic Encyclopedia of Type Strains, Phase IV (KMG-IV): sequencing the most valuable type-strain genomes for metagenomic binning, comparative biology and taxonomic classification.</title>
        <authorList>
            <person name="Goeker M."/>
        </authorList>
    </citation>
    <scope>NUCLEOTIDE SEQUENCE [LARGE SCALE GENOMIC DNA]</scope>
    <source>
        <strain evidence="2 3">DSM 46770</strain>
    </source>
</reference>
<dbReference type="RefSeq" id="WP_166655398.1">
    <property type="nucleotide sequence ID" value="NZ_SNYN01000003.1"/>
</dbReference>
<name>A0A4R6VAQ0_9ACTN</name>
<gene>
    <name evidence="2" type="ORF">EV190_103168</name>
</gene>
<evidence type="ECO:0000313" key="3">
    <source>
        <dbReference type="Proteomes" id="UP000295281"/>
    </source>
</evidence>
<dbReference type="AlphaFoldDB" id="A0A4R6VAQ0"/>
<feature type="compositionally biased region" description="Low complexity" evidence="1">
    <location>
        <begin position="154"/>
        <end position="164"/>
    </location>
</feature>
<feature type="region of interest" description="Disordered" evidence="1">
    <location>
        <begin position="151"/>
        <end position="175"/>
    </location>
</feature>
<keyword evidence="3" id="KW-1185">Reference proteome</keyword>
<comment type="caution">
    <text evidence="2">The sequence shown here is derived from an EMBL/GenBank/DDBJ whole genome shotgun (WGS) entry which is preliminary data.</text>
</comment>
<accession>A0A4R6VAQ0</accession>
<protein>
    <submittedName>
        <fullName evidence="2">Uncharacterized protein</fullName>
    </submittedName>
</protein>
<organism evidence="2 3">
    <name type="scientific">Actinorugispora endophytica</name>
    <dbReference type="NCBI Taxonomy" id="1605990"/>
    <lineage>
        <taxon>Bacteria</taxon>
        <taxon>Bacillati</taxon>
        <taxon>Actinomycetota</taxon>
        <taxon>Actinomycetes</taxon>
        <taxon>Streptosporangiales</taxon>
        <taxon>Nocardiopsidaceae</taxon>
        <taxon>Actinorugispora</taxon>
    </lineage>
</organism>
<evidence type="ECO:0000313" key="2">
    <source>
        <dbReference type="EMBL" id="TDQ53717.1"/>
    </source>
</evidence>
<dbReference type="EMBL" id="SNYN01000003">
    <property type="protein sequence ID" value="TDQ53717.1"/>
    <property type="molecule type" value="Genomic_DNA"/>
</dbReference>